<name>A0A1R4B296_9VIBR</name>
<reference evidence="1 2" key="1">
    <citation type="submission" date="2017-02" db="EMBL/GenBank/DDBJ databases">
        <authorList>
            <person name="Peterson S.W."/>
        </authorList>
    </citation>
    <scope>NUCLEOTIDE SEQUENCE [LARGE SCALE GENOMIC DNA]</scope>
    <source>
        <strain evidence="1 2">CECT 9027</strain>
    </source>
</reference>
<dbReference type="OrthoDB" id="5771593at2"/>
<evidence type="ECO:0000313" key="1">
    <source>
        <dbReference type="EMBL" id="SJL83035.1"/>
    </source>
</evidence>
<organism evidence="1 2">
    <name type="scientific">Vibrio palustris</name>
    <dbReference type="NCBI Taxonomy" id="1918946"/>
    <lineage>
        <taxon>Bacteria</taxon>
        <taxon>Pseudomonadati</taxon>
        <taxon>Pseudomonadota</taxon>
        <taxon>Gammaproteobacteria</taxon>
        <taxon>Vibrionales</taxon>
        <taxon>Vibrionaceae</taxon>
        <taxon>Vibrio</taxon>
    </lineage>
</organism>
<proteinExistence type="predicted"/>
<dbReference type="AlphaFoldDB" id="A0A1R4B296"/>
<sequence>MVTWPCLLKLEGDAELIFIASYTALLDECEALILSQNDCIIDSVGKSYYLRTSKGRTVELEPQKRFYTLEKITELIQKHEFSKAQMCIMKIQFPTIESAVSALQ</sequence>
<dbReference type="Gene3D" id="2.40.10.320">
    <property type="entry name" value="Uncharacterised protein PF13642 yp_926445, N-terminal domain"/>
    <property type="match status" value="1"/>
</dbReference>
<gene>
    <name evidence="1" type="ORF">VPAL9027_00983</name>
</gene>
<dbReference type="InterPro" id="IPR025284">
    <property type="entry name" value="DUF4144"/>
</dbReference>
<keyword evidence="2" id="KW-1185">Reference proteome</keyword>
<dbReference type="EMBL" id="FUFT01000002">
    <property type="protein sequence ID" value="SJL83035.1"/>
    <property type="molecule type" value="Genomic_DNA"/>
</dbReference>
<dbReference type="Proteomes" id="UP000189475">
    <property type="component" value="Unassembled WGS sequence"/>
</dbReference>
<dbReference type="Pfam" id="PF13642">
    <property type="entry name" value="DUF4144"/>
    <property type="match status" value="1"/>
</dbReference>
<protein>
    <submittedName>
        <fullName evidence="1">Uncharacterized protein</fullName>
    </submittedName>
</protein>
<dbReference type="RefSeq" id="WP_077312872.1">
    <property type="nucleotide sequence ID" value="NZ_AP024887.1"/>
</dbReference>
<accession>A0A1R4B296</accession>
<evidence type="ECO:0000313" key="2">
    <source>
        <dbReference type="Proteomes" id="UP000189475"/>
    </source>
</evidence>